<organism evidence="10 11">
    <name type="scientific">Actinotalea fermentans</name>
    <dbReference type="NCBI Taxonomy" id="43671"/>
    <lineage>
        <taxon>Bacteria</taxon>
        <taxon>Bacillati</taxon>
        <taxon>Actinomycetota</taxon>
        <taxon>Actinomycetes</taxon>
        <taxon>Micrococcales</taxon>
        <taxon>Cellulomonadaceae</taxon>
        <taxon>Actinotalea</taxon>
    </lineage>
</organism>
<reference evidence="10 11" key="1">
    <citation type="submission" date="2019-07" db="EMBL/GenBank/DDBJ databases">
        <title>Whole genome shotgun sequence of Actinotalea fermentans NBRC 105374.</title>
        <authorList>
            <person name="Hosoyama A."/>
            <person name="Uohara A."/>
            <person name="Ohji S."/>
            <person name="Ichikawa N."/>
        </authorList>
    </citation>
    <scope>NUCLEOTIDE SEQUENCE [LARGE SCALE GENOMIC DNA]</scope>
    <source>
        <strain evidence="10 11">NBRC 105374</strain>
    </source>
</reference>
<dbReference type="InterPro" id="IPR003764">
    <property type="entry name" value="GlcNAc_6-P_deAcase"/>
</dbReference>
<feature type="domain" description="Amidohydrolase-related" evidence="9">
    <location>
        <begin position="58"/>
        <end position="408"/>
    </location>
</feature>
<feature type="active site" description="Proton donor/acceptor" evidence="6">
    <location>
        <position position="297"/>
    </location>
</feature>
<feature type="binding site" evidence="7">
    <location>
        <begin position="338"/>
        <end position="340"/>
    </location>
    <ligand>
        <name>substrate</name>
    </ligand>
</feature>
<proteinExistence type="inferred from homology"/>
<evidence type="ECO:0000313" key="11">
    <source>
        <dbReference type="Proteomes" id="UP000321484"/>
    </source>
</evidence>
<feature type="binding site" evidence="8">
    <location>
        <position position="202"/>
    </location>
    <ligand>
        <name>Zn(2+)</name>
        <dbReference type="ChEBI" id="CHEBI:29105"/>
    </ligand>
</feature>
<name>A0A511Z1I2_9CELL</name>
<dbReference type="PANTHER" id="PTHR11113">
    <property type="entry name" value="N-ACETYLGLUCOSAMINE-6-PHOSPHATE DEACETYLASE"/>
    <property type="match status" value="1"/>
</dbReference>
<feature type="binding site" evidence="8">
    <location>
        <position position="133"/>
    </location>
    <ligand>
        <name>Zn(2+)</name>
        <dbReference type="ChEBI" id="CHEBI:29105"/>
    </ligand>
</feature>
<dbReference type="AlphaFoldDB" id="A0A511Z1I2"/>
<dbReference type="SUPFAM" id="SSF51556">
    <property type="entry name" value="Metallo-dependent hydrolases"/>
    <property type="match status" value="1"/>
</dbReference>
<evidence type="ECO:0000256" key="8">
    <source>
        <dbReference type="PIRSR" id="PIRSR038994-3"/>
    </source>
</evidence>
<dbReference type="GO" id="GO:0046872">
    <property type="term" value="F:metal ion binding"/>
    <property type="evidence" value="ECO:0007669"/>
    <property type="project" value="UniProtKB-KW"/>
</dbReference>
<dbReference type="InterPro" id="IPR011059">
    <property type="entry name" value="Metal-dep_hydrolase_composite"/>
</dbReference>
<evidence type="ECO:0000256" key="7">
    <source>
        <dbReference type="PIRSR" id="PIRSR038994-2"/>
    </source>
</evidence>
<dbReference type="GO" id="GO:0006046">
    <property type="term" value="P:N-acetylglucosamine catabolic process"/>
    <property type="evidence" value="ECO:0007669"/>
    <property type="project" value="TreeGrafter"/>
</dbReference>
<accession>A0A511Z1I2</accession>
<dbReference type="InterPro" id="IPR006680">
    <property type="entry name" value="Amidohydro-rel"/>
</dbReference>
<feature type="binding site" evidence="7">
    <location>
        <position position="274"/>
    </location>
    <ligand>
        <name>substrate</name>
    </ligand>
</feature>
<dbReference type="PANTHER" id="PTHR11113:SF14">
    <property type="entry name" value="N-ACETYLGLUCOSAMINE-6-PHOSPHATE DEACETYLASE"/>
    <property type="match status" value="1"/>
</dbReference>
<evidence type="ECO:0000256" key="3">
    <source>
        <dbReference type="ARBA" id="ARBA00022801"/>
    </source>
</evidence>
<dbReference type="Gene3D" id="3.20.20.140">
    <property type="entry name" value="Metal-dependent hydrolases"/>
    <property type="match status" value="1"/>
</dbReference>
<dbReference type="InterPro" id="IPR032466">
    <property type="entry name" value="Metal_Hydrolase"/>
</dbReference>
<comment type="cofactor">
    <cofactor evidence="8">
        <name>a divalent metal cation</name>
        <dbReference type="ChEBI" id="CHEBI:60240"/>
    </cofactor>
    <text evidence="8">Binds 1 divalent metal cation per subunit.</text>
</comment>
<dbReference type="EMBL" id="BJYK01000010">
    <property type="protein sequence ID" value="GEN81302.1"/>
    <property type="molecule type" value="Genomic_DNA"/>
</dbReference>
<evidence type="ECO:0000256" key="2">
    <source>
        <dbReference type="ARBA" id="ARBA00022723"/>
    </source>
</evidence>
<evidence type="ECO:0000256" key="1">
    <source>
        <dbReference type="ARBA" id="ARBA00010716"/>
    </source>
</evidence>
<feature type="binding site" evidence="7">
    <location>
        <position position="144"/>
    </location>
    <ligand>
        <name>substrate</name>
    </ligand>
</feature>
<keyword evidence="4 5" id="KW-0119">Carbohydrate metabolism</keyword>
<dbReference type="Gene3D" id="2.30.40.10">
    <property type="entry name" value="Urease, subunit C, domain 1"/>
    <property type="match status" value="1"/>
</dbReference>
<evidence type="ECO:0000259" key="9">
    <source>
        <dbReference type="Pfam" id="PF01979"/>
    </source>
</evidence>
<keyword evidence="3 5" id="KW-0378">Hydrolase</keyword>
<evidence type="ECO:0000256" key="5">
    <source>
        <dbReference type="PIRNR" id="PIRNR038994"/>
    </source>
</evidence>
<protein>
    <submittedName>
        <fullName evidence="10">N-acetylglucosamine-6-phosphate deacetylase</fullName>
    </submittedName>
</protein>
<sequence>MSGGVSGVVLRGRVVTPDQVLDDGVVVTDGARITWVGPAAQAPDGVALPEPAPQPRTYLPGLVDLHCHGGGGAGFPDSPDVATAHVAATEHLRHGTTSLVASLVTADLATLLARTATLAELADTGELAGIHLEGPFLAPARCGAQDPAFMTDGRPDAVRQVAEAARGWLATMTVAPDVPGVLGPDGVAATLGSAGALPSFGHTDATEAVMAGALAQARAQLRAAPAARSGRPTVTHLFNGMAPWHHRAPGPVPAALAAAARGDAVVELVADGVHLAPGTIRAVFALVGAANVALVTDAMAATGMPDGRYVLGPADVVVRGGVARLATAPGEPFEAGAIAGGTAHLLDVLRTTVTAGVDLRDAVTAATATPAAVLGRSDIGALAPGLRADVLEVDGDMRPLRVMRAGEWLYQ</sequence>
<evidence type="ECO:0000256" key="6">
    <source>
        <dbReference type="PIRSR" id="PIRSR038994-1"/>
    </source>
</evidence>
<feature type="binding site" evidence="7">
    <location>
        <position position="247"/>
    </location>
    <ligand>
        <name>substrate</name>
    </ligand>
</feature>
<dbReference type="Pfam" id="PF01979">
    <property type="entry name" value="Amidohydro_1"/>
    <property type="match status" value="1"/>
</dbReference>
<dbReference type="GO" id="GO:0008448">
    <property type="term" value="F:N-acetylglucosamine-6-phosphate deacetylase activity"/>
    <property type="evidence" value="ECO:0007669"/>
    <property type="project" value="InterPro"/>
</dbReference>
<dbReference type="SUPFAM" id="SSF51338">
    <property type="entry name" value="Composite domain of metallo-dependent hydrolases"/>
    <property type="match status" value="1"/>
</dbReference>
<keyword evidence="11" id="KW-1185">Reference proteome</keyword>
<evidence type="ECO:0000256" key="4">
    <source>
        <dbReference type="ARBA" id="ARBA00023277"/>
    </source>
</evidence>
<comment type="caution">
    <text evidence="10">The sequence shown here is derived from an EMBL/GenBank/DDBJ whole genome shotgun (WGS) entry which is preliminary data.</text>
</comment>
<comment type="similarity">
    <text evidence="1 5">Belongs to the metallo-dependent hydrolases superfamily. NagA family.</text>
</comment>
<evidence type="ECO:0000313" key="10">
    <source>
        <dbReference type="EMBL" id="GEN81302.1"/>
    </source>
</evidence>
<gene>
    <name evidence="10" type="ORF">AFE02nite_30360</name>
</gene>
<feature type="binding site" evidence="7">
    <location>
        <begin position="239"/>
        <end position="240"/>
    </location>
    <ligand>
        <name>substrate</name>
    </ligand>
</feature>
<dbReference type="PIRSF" id="PIRSF038994">
    <property type="entry name" value="NagA"/>
    <property type="match status" value="1"/>
</dbReference>
<dbReference type="Proteomes" id="UP000321484">
    <property type="component" value="Unassembled WGS sequence"/>
</dbReference>
<feature type="binding site" evidence="8">
    <location>
        <position position="236"/>
    </location>
    <ligand>
        <name>Zn(2+)</name>
        <dbReference type="ChEBI" id="CHEBI:29105"/>
    </ligand>
</feature>
<keyword evidence="2 8" id="KW-0479">Metal-binding</keyword>